<keyword evidence="2" id="KW-1185">Reference proteome</keyword>
<organism evidence="1 2">
    <name type="scientific">Leptolyngbya cf. ectocarpi LEGE 11479</name>
    <dbReference type="NCBI Taxonomy" id="1828722"/>
    <lineage>
        <taxon>Bacteria</taxon>
        <taxon>Bacillati</taxon>
        <taxon>Cyanobacteriota</taxon>
        <taxon>Cyanophyceae</taxon>
        <taxon>Leptolyngbyales</taxon>
        <taxon>Leptolyngbyaceae</taxon>
        <taxon>Leptolyngbya group</taxon>
        <taxon>Leptolyngbya</taxon>
    </lineage>
</organism>
<sequence length="69" mass="7529">ANLIANPQLANDPEIAAALLAAFLKDKERRIRNALLVDDLKEARKAVNGGTHGLKRFRDAFTTGQQLTS</sequence>
<comment type="caution">
    <text evidence="1">The sequence shown here is derived from an EMBL/GenBank/DDBJ whole genome shotgun (WGS) entry which is preliminary data.</text>
</comment>
<dbReference type="AlphaFoldDB" id="A0A929A0H3"/>
<evidence type="ECO:0000313" key="1">
    <source>
        <dbReference type="EMBL" id="MBE9070810.1"/>
    </source>
</evidence>
<dbReference type="RefSeq" id="WP_228016560.1">
    <property type="nucleotide sequence ID" value="NZ_JADEXP010000544.1"/>
</dbReference>
<evidence type="ECO:0000313" key="2">
    <source>
        <dbReference type="Proteomes" id="UP000615026"/>
    </source>
</evidence>
<feature type="non-terminal residue" evidence="1">
    <location>
        <position position="1"/>
    </location>
</feature>
<dbReference type="EMBL" id="JADEXP010000544">
    <property type="protein sequence ID" value="MBE9070810.1"/>
    <property type="molecule type" value="Genomic_DNA"/>
</dbReference>
<accession>A0A929A0H3</accession>
<dbReference type="Proteomes" id="UP000615026">
    <property type="component" value="Unassembled WGS sequence"/>
</dbReference>
<reference evidence="1" key="1">
    <citation type="submission" date="2020-10" db="EMBL/GenBank/DDBJ databases">
        <authorList>
            <person name="Castelo-Branco R."/>
            <person name="Eusebio N."/>
            <person name="Adriana R."/>
            <person name="Vieira A."/>
            <person name="Brugerolle De Fraissinette N."/>
            <person name="Rezende De Castro R."/>
            <person name="Schneider M.P."/>
            <person name="Vasconcelos V."/>
            <person name="Leao P.N."/>
        </authorList>
    </citation>
    <scope>NUCLEOTIDE SEQUENCE</scope>
    <source>
        <strain evidence="1">LEGE 11479</strain>
    </source>
</reference>
<gene>
    <name evidence="1" type="ORF">IQ260_29680</name>
</gene>
<name>A0A929A0H3_LEPEC</name>
<protein>
    <submittedName>
        <fullName evidence="1">Peptidoglycan-binding protein</fullName>
    </submittedName>
</protein>
<proteinExistence type="predicted"/>